<comment type="caution">
    <text evidence="1">The sequence shown here is derived from an EMBL/GenBank/DDBJ whole genome shotgun (WGS) entry which is preliminary data.</text>
</comment>
<reference evidence="1" key="1">
    <citation type="journal article" date="2020" name="Stud. Mycol.">
        <title>101 Dothideomycetes genomes: a test case for predicting lifestyles and emergence of pathogens.</title>
        <authorList>
            <person name="Haridas S."/>
            <person name="Albert R."/>
            <person name="Binder M."/>
            <person name="Bloem J."/>
            <person name="Labutti K."/>
            <person name="Salamov A."/>
            <person name="Andreopoulos B."/>
            <person name="Baker S."/>
            <person name="Barry K."/>
            <person name="Bills G."/>
            <person name="Bluhm B."/>
            <person name="Cannon C."/>
            <person name="Castanera R."/>
            <person name="Culley D."/>
            <person name="Daum C."/>
            <person name="Ezra D."/>
            <person name="Gonzalez J."/>
            <person name="Henrissat B."/>
            <person name="Kuo A."/>
            <person name="Liang C."/>
            <person name="Lipzen A."/>
            <person name="Lutzoni F."/>
            <person name="Magnuson J."/>
            <person name="Mondo S."/>
            <person name="Nolan M."/>
            <person name="Ohm R."/>
            <person name="Pangilinan J."/>
            <person name="Park H.-J."/>
            <person name="Ramirez L."/>
            <person name="Alfaro M."/>
            <person name="Sun H."/>
            <person name="Tritt A."/>
            <person name="Yoshinaga Y."/>
            <person name="Zwiers L.-H."/>
            <person name="Turgeon B."/>
            <person name="Goodwin S."/>
            <person name="Spatafora J."/>
            <person name="Crous P."/>
            <person name="Grigoriev I."/>
        </authorList>
    </citation>
    <scope>NUCLEOTIDE SEQUENCE</scope>
    <source>
        <strain evidence="1">CBS 525.71</strain>
    </source>
</reference>
<dbReference type="Proteomes" id="UP000799754">
    <property type="component" value="Unassembled WGS sequence"/>
</dbReference>
<sequence length="211" mass="23590">MGVLMGSCLSALVLCCNIAVVIVGSKKHGGYQGRIAKIKIGTARDMTMWSAVSHLLINVISAPTRHDIDIAHGEGQWYTLACWVLGWFGGSHNNVLLFDSCWHCCQFTYTSCNALHKRLEKNADQPSYNAAVSQVSAVNEYRLRAIDIQSEGWYAKNNAYKRLSNDQGREIYNTMYLTEHGDLVLVIDRLAHNISQSSVFTLSRLPSVFFQ</sequence>
<protein>
    <submittedName>
        <fullName evidence="1">Uncharacterized protein</fullName>
    </submittedName>
</protein>
<keyword evidence="2" id="KW-1185">Reference proteome</keyword>
<gene>
    <name evidence="1" type="ORF">BU25DRAFT_425383</name>
</gene>
<organism evidence="1 2">
    <name type="scientific">Macroventuria anomochaeta</name>
    <dbReference type="NCBI Taxonomy" id="301207"/>
    <lineage>
        <taxon>Eukaryota</taxon>
        <taxon>Fungi</taxon>
        <taxon>Dikarya</taxon>
        <taxon>Ascomycota</taxon>
        <taxon>Pezizomycotina</taxon>
        <taxon>Dothideomycetes</taxon>
        <taxon>Pleosporomycetidae</taxon>
        <taxon>Pleosporales</taxon>
        <taxon>Pleosporineae</taxon>
        <taxon>Didymellaceae</taxon>
        <taxon>Macroventuria</taxon>
    </lineage>
</organism>
<proteinExistence type="predicted"/>
<evidence type="ECO:0000313" key="2">
    <source>
        <dbReference type="Proteomes" id="UP000799754"/>
    </source>
</evidence>
<dbReference type="EMBL" id="MU006741">
    <property type="protein sequence ID" value="KAF2622906.1"/>
    <property type="molecule type" value="Genomic_DNA"/>
</dbReference>
<evidence type="ECO:0000313" key="1">
    <source>
        <dbReference type="EMBL" id="KAF2622906.1"/>
    </source>
</evidence>
<name>A0ACB6RM13_9PLEO</name>
<accession>A0ACB6RM13</accession>